<evidence type="ECO:0000313" key="4">
    <source>
        <dbReference type="Proteomes" id="UP000634136"/>
    </source>
</evidence>
<dbReference type="EMBL" id="JAAIUW010000006">
    <property type="protein sequence ID" value="KAF7825435.1"/>
    <property type="molecule type" value="Genomic_DNA"/>
</dbReference>
<reference evidence="3" key="1">
    <citation type="submission" date="2020-09" db="EMBL/GenBank/DDBJ databases">
        <title>Genome-Enabled Discovery of Anthraquinone Biosynthesis in Senna tora.</title>
        <authorList>
            <person name="Kang S.-H."/>
            <person name="Pandey R.P."/>
            <person name="Lee C.-M."/>
            <person name="Sim J.-S."/>
            <person name="Jeong J.-T."/>
            <person name="Choi B.-S."/>
            <person name="Jung M."/>
            <person name="Ginzburg D."/>
            <person name="Zhao K."/>
            <person name="Won S.Y."/>
            <person name="Oh T.-J."/>
            <person name="Yu Y."/>
            <person name="Kim N.-H."/>
            <person name="Lee O.R."/>
            <person name="Lee T.-H."/>
            <person name="Bashyal P."/>
            <person name="Kim T.-S."/>
            <person name="Lee W.-H."/>
            <person name="Kawkins C."/>
            <person name="Kim C.-K."/>
            <person name="Kim J.S."/>
            <person name="Ahn B.O."/>
            <person name="Rhee S.Y."/>
            <person name="Sohng J.K."/>
        </authorList>
    </citation>
    <scope>NUCLEOTIDE SEQUENCE</scope>
    <source>
        <tissue evidence="3">Leaf</tissue>
    </source>
</reference>
<feature type="compositionally biased region" description="Polar residues" evidence="1">
    <location>
        <begin position="319"/>
        <end position="329"/>
    </location>
</feature>
<dbReference type="Proteomes" id="UP000634136">
    <property type="component" value="Unassembled WGS sequence"/>
</dbReference>
<proteinExistence type="predicted"/>
<sequence>MTDGAKTANENVLPQRRTISPYDLTSLDNPGLSITQVHLKGDNYDEWARDIRTALRARKKFGFVDGTIPKPEEKSCDLEDWWTINSLLVSWIRNTIEPGLRSSISQREVARDFGNHLKERFSVTDGPRIQQLRLNLANCKQKGMTIVDYFGRLEQLWDELSNFDPVPTCKCGGCTCNITTTLEKKREDERVHPFLLGLDDNLYGTVRSTVLAQDPLPSVNKVYSILIQEERVKTMARAKDDQVEVMALATRTRHDSRDKNIVCSHCKKTGHDSANCFALVGYPEWWGDRPRGDGKGSGRGRGQSNNGGRGRGMMRANAAKTTTSSSVNVNEAEATPQDPMTNNNAEVSTPSADQLGRGHRRKDVSVRLRDFVTHTIQVKSPSASSPLAPQLSSEGAHWLRSRCGRSRTHDGQTFAAAAEGVGVGGGGSRGFEAIGLAAATSDANVSQGSALGPVPSSCLAKVARLREKPQMIKESGEEKPQMRMAVCEGGS</sequence>
<feature type="compositionally biased region" description="Basic and acidic residues" evidence="1">
    <location>
        <begin position="469"/>
        <end position="481"/>
    </location>
</feature>
<dbReference type="OrthoDB" id="1929700at2759"/>
<dbReference type="AlphaFoldDB" id="A0A834TP35"/>
<evidence type="ECO:0000256" key="1">
    <source>
        <dbReference type="SAM" id="MobiDB-lite"/>
    </source>
</evidence>
<feature type="compositionally biased region" description="Polar residues" evidence="1">
    <location>
        <begin position="338"/>
        <end position="352"/>
    </location>
</feature>
<feature type="domain" description="Retrotransposon Copia-like N-terminal" evidence="2">
    <location>
        <begin position="27"/>
        <end position="72"/>
    </location>
</feature>
<name>A0A834TP35_9FABA</name>
<evidence type="ECO:0000313" key="3">
    <source>
        <dbReference type="EMBL" id="KAF7825435.1"/>
    </source>
</evidence>
<feature type="region of interest" description="Disordered" evidence="1">
    <location>
        <begin position="469"/>
        <end position="491"/>
    </location>
</feature>
<dbReference type="PANTHER" id="PTHR37610">
    <property type="entry name" value="CCHC-TYPE DOMAIN-CONTAINING PROTEIN"/>
    <property type="match status" value="1"/>
</dbReference>
<dbReference type="Pfam" id="PF14244">
    <property type="entry name" value="Retrotran_gag_3"/>
    <property type="match status" value="1"/>
</dbReference>
<comment type="caution">
    <text evidence="3">The sequence shown here is derived from an EMBL/GenBank/DDBJ whole genome shotgun (WGS) entry which is preliminary data.</text>
</comment>
<dbReference type="PANTHER" id="PTHR37610:SF101">
    <property type="entry name" value="(RAPE) HYPOTHETICAL PROTEIN"/>
    <property type="match status" value="1"/>
</dbReference>
<keyword evidence="4" id="KW-1185">Reference proteome</keyword>
<organism evidence="3 4">
    <name type="scientific">Senna tora</name>
    <dbReference type="NCBI Taxonomy" id="362788"/>
    <lineage>
        <taxon>Eukaryota</taxon>
        <taxon>Viridiplantae</taxon>
        <taxon>Streptophyta</taxon>
        <taxon>Embryophyta</taxon>
        <taxon>Tracheophyta</taxon>
        <taxon>Spermatophyta</taxon>
        <taxon>Magnoliopsida</taxon>
        <taxon>eudicotyledons</taxon>
        <taxon>Gunneridae</taxon>
        <taxon>Pentapetalae</taxon>
        <taxon>rosids</taxon>
        <taxon>fabids</taxon>
        <taxon>Fabales</taxon>
        <taxon>Fabaceae</taxon>
        <taxon>Caesalpinioideae</taxon>
        <taxon>Cassia clade</taxon>
        <taxon>Senna</taxon>
    </lineage>
</organism>
<evidence type="ECO:0000259" key="2">
    <source>
        <dbReference type="Pfam" id="PF14244"/>
    </source>
</evidence>
<protein>
    <submittedName>
        <fullName evidence="3">Retrovirus-related Pol polyprotein from transposon TNT 1-94</fullName>
    </submittedName>
</protein>
<feature type="compositionally biased region" description="Gly residues" evidence="1">
    <location>
        <begin position="297"/>
        <end position="311"/>
    </location>
</feature>
<accession>A0A834TP35</accession>
<dbReference type="InterPro" id="IPR029472">
    <property type="entry name" value="Copia-like_N"/>
</dbReference>
<gene>
    <name evidence="3" type="ORF">G2W53_016599</name>
</gene>
<feature type="region of interest" description="Disordered" evidence="1">
    <location>
        <begin position="288"/>
        <end position="363"/>
    </location>
</feature>